<evidence type="ECO:0000313" key="6">
    <source>
        <dbReference type="Proteomes" id="UP001159427"/>
    </source>
</evidence>
<dbReference type="Pfam" id="PF13499">
    <property type="entry name" value="EF-hand_7"/>
    <property type="match status" value="1"/>
</dbReference>
<evidence type="ECO:0000313" key="5">
    <source>
        <dbReference type="EMBL" id="CAH3016391.1"/>
    </source>
</evidence>
<sequence length="743" mass="83977">MVAYFIVILASAVCFVSRESKYFQSVQKLVICKSIWLRMMFPRTLNKDLYGPSRVTANTAIKDILLRDHVLQEGEWYSDIAKQKPWTTSFAISFEKPSVDPSNQHVRKQKVQTNITSFVLGSTEGPLLATTASDFDNKFHGAPEKAAPNKSTSIPDFAPKYMSDKTFGKSGSVYVSSFAKKNQGQASSAKNRAECKQHTSDLNTTHFQFGTDANKYSSVTKNCFKNKSETHPKDTGFINVASKTALETYKSSVFRNGDWNVAEPHLVRHSVTCDDFHIKPFSTEDCEDLKKQKEKNGELNESEKGKFLINPKDDPCHPYYQRSTHFVLGTNKDDGHSLYYKDFMLGTRESLKKPLPAPPPISSKVLPNLEDCLPWRSTNMSDFVDHGTQSSQGRAAETKLNRERQNTLAVSLTYDEQRHAGDRQVSMTGSSYLHPPEDMPYLSPQKEPRSKYRYLDSNGALLKSPLWPKPSETKDEFIPHIEEFKIGEVSVKLKDKKADCVGRIQDNRKTHFQFGSDDEPKHSEQRDQFFSSIRLDPSLPAAGKSEGPGQKYSHVFPSESAEQGRQSARDSHPLDEVTKIKKHSQELGQQRYFNTSDAMNINLRKAFLEFDTSLSGRISKDDLKNVLRRLSISMDTVTFENLTKMCDKNNSGYIDYKEFAKHLTKDAPLTKGGKASTLSVMKADYCPPEQRRFTSAQQRTIEVSKKVVPLSVSSHYFHKHQSGAPRLSTTAQDFVRPDRIPGT</sequence>
<dbReference type="PROSITE" id="PS50222">
    <property type="entry name" value="EF_HAND_2"/>
    <property type="match status" value="2"/>
</dbReference>
<feature type="region of interest" description="Disordered" evidence="2">
    <location>
        <begin position="424"/>
        <end position="447"/>
    </location>
</feature>
<feature type="domain" description="EF-hand" evidence="4">
    <location>
        <begin position="598"/>
        <end position="633"/>
    </location>
</feature>
<keyword evidence="3" id="KW-0732">Signal</keyword>
<evidence type="ECO:0000259" key="4">
    <source>
        <dbReference type="PROSITE" id="PS50222"/>
    </source>
</evidence>
<dbReference type="Gene3D" id="1.10.238.10">
    <property type="entry name" value="EF-hand"/>
    <property type="match status" value="1"/>
</dbReference>
<feature type="region of interest" description="Disordered" evidence="2">
    <location>
        <begin position="721"/>
        <end position="743"/>
    </location>
</feature>
<protein>
    <recommendedName>
        <fullName evidence="4">EF-hand domain-containing protein</fullName>
    </recommendedName>
</protein>
<organism evidence="5 6">
    <name type="scientific">Porites evermanni</name>
    <dbReference type="NCBI Taxonomy" id="104178"/>
    <lineage>
        <taxon>Eukaryota</taxon>
        <taxon>Metazoa</taxon>
        <taxon>Cnidaria</taxon>
        <taxon>Anthozoa</taxon>
        <taxon>Hexacorallia</taxon>
        <taxon>Scleractinia</taxon>
        <taxon>Fungiina</taxon>
        <taxon>Poritidae</taxon>
        <taxon>Porites</taxon>
    </lineage>
</organism>
<dbReference type="Proteomes" id="UP001159427">
    <property type="component" value="Unassembled WGS sequence"/>
</dbReference>
<reference evidence="5 6" key="1">
    <citation type="submission" date="2022-05" db="EMBL/GenBank/DDBJ databases">
        <authorList>
            <consortium name="Genoscope - CEA"/>
            <person name="William W."/>
        </authorList>
    </citation>
    <scope>NUCLEOTIDE SEQUENCE [LARGE SCALE GENOMIC DNA]</scope>
</reference>
<feature type="region of interest" description="Disordered" evidence="2">
    <location>
        <begin position="535"/>
        <end position="573"/>
    </location>
</feature>
<accession>A0ABN8LH17</accession>
<evidence type="ECO:0000256" key="3">
    <source>
        <dbReference type="SAM" id="SignalP"/>
    </source>
</evidence>
<dbReference type="EMBL" id="CALNXI010000040">
    <property type="protein sequence ID" value="CAH3016391.1"/>
    <property type="molecule type" value="Genomic_DNA"/>
</dbReference>
<dbReference type="PROSITE" id="PS00018">
    <property type="entry name" value="EF_HAND_1"/>
    <property type="match status" value="1"/>
</dbReference>
<feature type="domain" description="EF-hand" evidence="4">
    <location>
        <begin position="634"/>
        <end position="669"/>
    </location>
</feature>
<gene>
    <name evidence="5" type="ORF">PEVE_00028789</name>
</gene>
<evidence type="ECO:0000256" key="1">
    <source>
        <dbReference type="ARBA" id="ARBA00022837"/>
    </source>
</evidence>
<comment type="caution">
    <text evidence="5">The sequence shown here is derived from an EMBL/GenBank/DDBJ whole genome shotgun (WGS) entry which is preliminary data.</text>
</comment>
<dbReference type="InterPro" id="IPR002048">
    <property type="entry name" value="EF_hand_dom"/>
</dbReference>
<keyword evidence="1" id="KW-0106">Calcium</keyword>
<dbReference type="CDD" id="cd00051">
    <property type="entry name" value="EFh"/>
    <property type="match status" value="1"/>
</dbReference>
<feature type="signal peptide" evidence="3">
    <location>
        <begin position="1"/>
        <end position="18"/>
    </location>
</feature>
<evidence type="ECO:0000256" key="2">
    <source>
        <dbReference type="SAM" id="MobiDB-lite"/>
    </source>
</evidence>
<proteinExistence type="predicted"/>
<dbReference type="InterPro" id="IPR011992">
    <property type="entry name" value="EF-hand-dom_pair"/>
</dbReference>
<dbReference type="SUPFAM" id="SSF47473">
    <property type="entry name" value="EF-hand"/>
    <property type="match status" value="1"/>
</dbReference>
<feature type="chain" id="PRO_5046533250" description="EF-hand domain-containing protein" evidence="3">
    <location>
        <begin position="19"/>
        <end position="743"/>
    </location>
</feature>
<dbReference type="InterPro" id="IPR018247">
    <property type="entry name" value="EF_Hand_1_Ca_BS"/>
</dbReference>
<dbReference type="SMART" id="SM00054">
    <property type="entry name" value="EFh"/>
    <property type="match status" value="2"/>
</dbReference>
<name>A0ABN8LH17_9CNID</name>
<feature type="non-terminal residue" evidence="5">
    <location>
        <position position="743"/>
    </location>
</feature>
<feature type="region of interest" description="Disordered" evidence="2">
    <location>
        <begin position="385"/>
        <end position="404"/>
    </location>
</feature>
<keyword evidence="6" id="KW-1185">Reference proteome</keyword>